<dbReference type="SUPFAM" id="SSF53756">
    <property type="entry name" value="UDP-Glycosyltransferase/glycogen phosphorylase"/>
    <property type="match status" value="1"/>
</dbReference>
<dbReference type="Gene3D" id="3.40.50.2000">
    <property type="entry name" value="Glycogen Phosphorylase B"/>
    <property type="match status" value="2"/>
</dbReference>
<feature type="domain" description="Glycosyl transferase family 1" evidence="1">
    <location>
        <begin position="200"/>
        <end position="345"/>
    </location>
</feature>
<dbReference type="Pfam" id="PF00534">
    <property type="entry name" value="Glycos_transf_1"/>
    <property type="match status" value="1"/>
</dbReference>
<dbReference type="GO" id="GO:1901135">
    <property type="term" value="P:carbohydrate derivative metabolic process"/>
    <property type="evidence" value="ECO:0007669"/>
    <property type="project" value="UniProtKB-ARBA"/>
</dbReference>
<dbReference type="EMBL" id="CP029449">
    <property type="protein sequence ID" value="AWL67391.1"/>
    <property type="molecule type" value="Genomic_DNA"/>
</dbReference>
<gene>
    <name evidence="2" type="ORF">DKC05_06770</name>
</gene>
<dbReference type="PANTHER" id="PTHR12526:SF630">
    <property type="entry name" value="GLYCOSYLTRANSFERASE"/>
    <property type="match status" value="1"/>
</dbReference>
<dbReference type="InterPro" id="IPR001296">
    <property type="entry name" value="Glyco_trans_1"/>
</dbReference>
<sequence>MIHNGCAKRLVDMGKKILILTSFVSGMGGVEKVIERTNTILSKNKKYTTRIISLSGGQSNLMNGKTKFFYTGKESWISNINGSRFPFRSGIKHLDFILHATYIFFVLIRYRPDYVVCTGFGQLVYANKIRNLFGLKYKVLSWPHFSIASGFGNIKYSTQADYCLGISKEINDEFIKSGVAPEKVIYFPNPFSRMDIIKRKNDITTFVFIGRLLIDGQKRIRDIIDAAGKVNGDFCVKIIGDGEDAELIEKYIENSPANKKFELLRGWVNDPWGLAGNPNALLLASAFEGLPTVIGEAMSRGIVCISSDCKTGPRDFIEDEENGYLFPVGDVDSLANLMQRVVDGDINPSPEIIAKSIDFFYEDRYEERLLKVFN</sequence>
<dbReference type="GO" id="GO:0016757">
    <property type="term" value="F:glycosyltransferase activity"/>
    <property type="evidence" value="ECO:0007669"/>
    <property type="project" value="InterPro"/>
</dbReference>
<reference evidence="2 3" key="1">
    <citation type="submission" date="2018-05" db="EMBL/GenBank/DDBJ databases">
        <title>Klebsiella quasipneumonaiae provides a window into carbapenemase gene transfer, plasmid rearrangements and nosocomial acquisition from the hospital environment.</title>
        <authorList>
            <person name="Mathers A.J."/>
            <person name="Vegesana K."/>
            <person name="Stoesser N."/>
            <person name="Crook D."/>
            <person name="Vaughan A."/>
            <person name="Barry K."/>
            <person name="Parikh H."/>
            <person name="Sebra R."/>
            <person name="Kotay S."/>
            <person name="Walker A.S."/>
            <person name="Sheppard A.E."/>
        </authorList>
    </citation>
    <scope>NUCLEOTIDE SEQUENCE [LARGE SCALE GENOMIC DNA]</scope>
    <source>
        <strain evidence="2 3">CAV1761</strain>
    </source>
</reference>
<dbReference type="Proteomes" id="UP000245399">
    <property type="component" value="Chromosome"/>
</dbReference>
<organism evidence="2 3">
    <name type="scientific">Serratia marcescens</name>
    <dbReference type="NCBI Taxonomy" id="615"/>
    <lineage>
        <taxon>Bacteria</taxon>
        <taxon>Pseudomonadati</taxon>
        <taxon>Pseudomonadota</taxon>
        <taxon>Gammaproteobacteria</taxon>
        <taxon>Enterobacterales</taxon>
        <taxon>Yersiniaceae</taxon>
        <taxon>Serratia</taxon>
    </lineage>
</organism>
<dbReference type="PANTHER" id="PTHR12526">
    <property type="entry name" value="GLYCOSYLTRANSFERASE"/>
    <property type="match status" value="1"/>
</dbReference>
<evidence type="ECO:0000313" key="2">
    <source>
        <dbReference type="EMBL" id="AWL67391.1"/>
    </source>
</evidence>
<dbReference type="AlphaFoldDB" id="A0AB33FMI1"/>
<accession>A0AB33FMI1</accession>
<protein>
    <recommendedName>
        <fullName evidence="1">Glycosyl transferase family 1 domain-containing protein</fullName>
    </recommendedName>
</protein>
<name>A0AB33FMI1_SERMA</name>
<dbReference type="CDD" id="cd03811">
    <property type="entry name" value="GT4_GT28_WabH-like"/>
    <property type="match status" value="1"/>
</dbReference>
<evidence type="ECO:0000313" key="3">
    <source>
        <dbReference type="Proteomes" id="UP000245399"/>
    </source>
</evidence>
<evidence type="ECO:0000259" key="1">
    <source>
        <dbReference type="Pfam" id="PF00534"/>
    </source>
</evidence>
<proteinExistence type="predicted"/>